<reference evidence="1" key="1">
    <citation type="submission" date="2023-06" db="EMBL/GenBank/DDBJ databases">
        <title>Genomic of Agaribacillus aureum.</title>
        <authorList>
            <person name="Wang G."/>
        </authorList>
    </citation>
    <scope>NUCLEOTIDE SEQUENCE</scope>
    <source>
        <strain evidence="1">BMA12</strain>
    </source>
</reference>
<protein>
    <submittedName>
        <fullName evidence="1">Uncharacterized protein</fullName>
    </submittedName>
</protein>
<organism evidence="1 2">
    <name type="scientific">Agaribacillus aureus</name>
    <dbReference type="NCBI Taxonomy" id="3051825"/>
    <lineage>
        <taxon>Bacteria</taxon>
        <taxon>Pseudomonadati</taxon>
        <taxon>Bacteroidota</taxon>
        <taxon>Cytophagia</taxon>
        <taxon>Cytophagales</taxon>
        <taxon>Splendidivirgaceae</taxon>
        <taxon>Agaribacillus</taxon>
    </lineage>
</organism>
<name>A0ABT8LHQ1_9BACT</name>
<comment type="caution">
    <text evidence="1">The sequence shown here is derived from an EMBL/GenBank/DDBJ whole genome shotgun (WGS) entry which is preliminary data.</text>
</comment>
<gene>
    <name evidence="1" type="ORF">QQ020_27665</name>
</gene>
<evidence type="ECO:0000313" key="2">
    <source>
        <dbReference type="Proteomes" id="UP001172083"/>
    </source>
</evidence>
<keyword evidence="2" id="KW-1185">Reference proteome</keyword>
<proteinExistence type="predicted"/>
<dbReference type="RefSeq" id="WP_346761222.1">
    <property type="nucleotide sequence ID" value="NZ_JAUJEB010000007.1"/>
</dbReference>
<dbReference type="EMBL" id="JAUJEB010000007">
    <property type="protein sequence ID" value="MDN5215886.1"/>
    <property type="molecule type" value="Genomic_DNA"/>
</dbReference>
<dbReference type="Proteomes" id="UP001172083">
    <property type="component" value="Unassembled WGS sequence"/>
</dbReference>
<accession>A0ABT8LHQ1</accession>
<sequence length="107" mass="11619">MKALAFLLAFMTLALSVAPCCDGESHCEEEMTIECTEHSDAEQDIPNPDPPCSPFYACGSCLGSVYQPGSALTLSFLSFTEQDFNSFYVESLSGSHLHPPKKPPIQI</sequence>
<evidence type="ECO:0000313" key="1">
    <source>
        <dbReference type="EMBL" id="MDN5215886.1"/>
    </source>
</evidence>